<sequence>MEQEAVFDRPSFTSPEQQEAFARDGYVVLDARVPDDELRALGDFYAEHERHYRSRRFAGTLAMRNATRHRTAVHDRIGAALAGVVATSLISYRQYCAGFGVKAPADTTALQLHQDITMVPYDANRTGLTLWVPLCDVDERNGCLEALPGSHLVNRNPRSPGMPFAYEDQAERIRGKHLVPVPCARGQVVVMDQALIHSSGPNLSAEPRVAAMAMLRAAEDGLVYYHRTEVDGEVRLQRFSVPEDFYLRQELGFPPHAGELVGVEPERVAPHTW</sequence>
<organism evidence="1 2">
    <name type="scientific">Saccharopolyspora rosea</name>
    <dbReference type="NCBI Taxonomy" id="524884"/>
    <lineage>
        <taxon>Bacteria</taxon>
        <taxon>Bacillati</taxon>
        <taxon>Actinomycetota</taxon>
        <taxon>Actinomycetes</taxon>
        <taxon>Pseudonocardiales</taxon>
        <taxon>Pseudonocardiaceae</taxon>
        <taxon>Saccharopolyspora</taxon>
    </lineage>
</organism>
<dbReference type="Gene3D" id="2.60.120.620">
    <property type="entry name" value="q2cbj1_9rhob like domain"/>
    <property type="match status" value="1"/>
</dbReference>
<reference evidence="2" key="1">
    <citation type="journal article" date="2019" name="Int. J. Syst. Evol. Microbiol.">
        <title>The Global Catalogue of Microorganisms (GCM) 10K type strain sequencing project: providing services to taxonomists for standard genome sequencing and annotation.</title>
        <authorList>
            <consortium name="The Broad Institute Genomics Platform"/>
            <consortium name="The Broad Institute Genome Sequencing Center for Infectious Disease"/>
            <person name="Wu L."/>
            <person name="Ma J."/>
        </authorList>
    </citation>
    <scope>NUCLEOTIDE SEQUENCE [LARGE SCALE GENOMIC DNA]</scope>
    <source>
        <strain evidence="2">CCUG 56401</strain>
    </source>
</reference>
<accession>A0ABW3G466</accession>
<dbReference type="Proteomes" id="UP001597018">
    <property type="component" value="Unassembled WGS sequence"/>
</dbReference>
<dbReference type="EMBL" id="JBHTIW010000039">
    <property type="protein sequence ID" value="MFD0923654.1"/>
    <property type="molecule type" value="Genomic_DNA"/>
</dbReference>
<protein>
    <submittedName>
        <fullName evidence="1">Phytanoyl-CoA dioxygenase family protein</fullName>
    </submittedName>
</protein>
<proteinExistence type="predicted"/>
<dbReference type="RefSeq" id="WP_263253146.1">
    <property type="nucleotide sequence ID" value="NZ_BAABLT010000039.1"/>
</dbReference>
<evidence type="ECO:0000313" key="1">
    <source>
        <dbReference type="EMBL" id="MFD0923654.1"/>
    </source>
</evidence>
<dbReference type="PANTHER" id="PTHR20883">
    <property type="entry name" value="PHYTANOYL-COA DIOXYGENASE DOMAIN CONTAINING 1"/>
    <property type="match status" value="1"/>
</dbReference>
<dbReference type="Pfam" id="PF05721">
    <property type="entry name" value="PhyH"/>
    <property type="match status" value="1"/>
</dbReference>
<dbReference type="InterPro" id="IPR008775">
    <property type="entry name" value="Phytyl_CoA_dOase-like"/>
</dbReference>
<dbReference type="SUPFAM" id="SSF51197">
    <property type="entry name" value="Clavaminate synthase-like"/>
    <property type="match status" value="1"/>
</dbReference>
<evidence type="ECO:0000313" key="2">
    <source>
        <dbReference type="Proteomes" id="UP001597018"/>
    </source>
</evidence>
<dbReference type="PANTHER" id="PTHR20883:SF48">
    <property type="entry name" value="ECTOINE DIOXYGENASE"/>
    <property type="match status" value="1"/>
</dbReference>
<keyword evidence="1" id="KW-0560">Oxidoreductase</keyword>
<keyword evidence="2" id="KW-1185">Reference proteome</keyword>
<dbReference type="GO" id="GO:0051213">
    <property type="term" value="F:dioxygenase activity"/>
    <property type="evidence" value="ECO:0007669"/>
    <property type="project" value="UniProtKB-KW"/>
</dbReference>
<comment type="caution">
    <text evidence="1">The sequence shown here is derived from an EMBL/GenBank/DDBJ whole genome shotgun (WGS) entry which is preliminary data.</text>
</comment>
<name>A0ABW3G466_9PSEU</name>
<gene>
    <name evidence="1" type="ORF">ACFQ16_28250</name>
</gene>
<keyword evidence="1" id="KW-0223">Dioxygenase</keyword>